<evidence type="ECO:0000313" key="2">
    <source>
        <dbReference type="EMBL" id="EGG03536.1"/>
    </source>
</evidence>
<evidence type="ECO:0000256" key="1">
    <source>
        <dbReference type="SAM" id="MobiDB-lite"/>
    </source>
</evidence>
<dbReference type="InParanoid" id="F4RVS1"/>
<dbReference type="KEGG" id="mlr:MELLADRAFT_65531"/>
<protein>
    <submittedName>
        <fullName evidence="2">Uncharacterized protein</fullName>
    </submittedName>
</protein>
<dbReference type="GeneID" id="18930451"/>
<feature type="region of interest" description="Disordered" evidence="1">
    <location>
        <begin position="32"/>
        <end position="70"/>
    </location>
</feature>
<name>F4RVS1_MELLP</name>
<accession>F4RVS1</accession>
<sequence>MVQGLNLMHNSSPERVVKLIWLSLAGTLIPSEHESQEDQSHVSYSPRDSGLEETAGVTPASSQKQKTAMGGIMMRREFPKEQDLFDELHIRLTTVGKDHVVVFLSFEW</sequence>
<dbReference type="Proteomes" id="UP000001072">
    <property type="component" value="Unassembled WGS sequence"/>
</dbReference>
<dbReference type="VEuPathDB" id="FungiDB:MELLADRAFT_65531"/>
<gene>
    <name evidence="2" type="ORF">MELLADRAFT_65531</name>
</gene>
<dbReference type="AlphaFoldDB" id="F4RVS1"/>
<dbReference type="EMBL" id="GL883124">
    <property type="protein sequence ID" value="EGG03536.1"/>
    <property type="molecule type" value="Genomic_DNA"/>
</dbReference>
<reference evidence="3" key="1">
    <citation type="journal article" date="2011" name="Proc. Natl. Acad. Sci. U.S.A.">
        <title>Obligate biotrophy features unraveled by the genomic analysis of rust fungi.</title>
        <authorList>
            <person name="Duplessis S."/>
            <person name="Cuomo C.A."/>
            <person name="Lin Y.-C."/>
            <person name="Aerts A."/>
            <person name="Tisserant E."/>
            <person name="Veneault-Fourrey C."/>
            <person name="Joly D.L."/>
            <person name="Hacquard S."/>
            <person name="Amselem J."/>
            <person name="Cantarel B.L."/>
            <person name="Chiu R."/>
            <person name="Coutinho P.M."/>
            <person name="Feau N."/>
            <person name="Field M."/>
            <person name="Frey P."/>
            <person name="Gelhaye E."/>
            <person name="Goldberg J."/>
            <person name="Grabherr M.G."/>
            <person name="Kodira C.D."/>
            <person name="Kohler A."/>
            <person name="Kuees U."/>
            <person name="Lindquist E.A."/>
            <person name="Lucas S.M."/>
            <person name="Mago R."/>
            <person name="Mauceli E."/>
            <person name="Morin E."/>
            <person name="Murat C."/>
            <person name="Pangilinan J.L."/>
            <person name="Park R."/>
            <person name="Pearson M."/>
            <person name="Quesneville H."/>
            <person name="Rouhier N."/>
            <person name="Sakthikumar S."/>
            <person name="Salamov A.A."/>
            <person name="Schmutz J."/>
            <person name="Selles B."/>
            <person name="Shapiro H."/>
            <person name="Tanguay P."/>
            <person name="Tuskan G.A."/>
            <person name="Henrissat B."/>
            <person name="Van de Peer Y."/>
            <person name="Rouze P."/>
            <person name="Ellis J.G."/>
            <person name="Dodds P.N."/>
            <person name="Schein J.E."/>
            <person name="Zhong S."/>
            <person name="Hamelin R.C."/>
            <person name="Grigoriev I.V."/>
            <person name="Szabo L.J."/>
            <person name="Martin F."/>
        </authorList>
    </citation>
    <scope>NUCLEOTIDE SEQUENCE [LARGE SCALE GENOMIC DNA]</scope>
    <source>
        <strain evidence="3">98AG31 / pathotype 3-4-7</strain>
    </source>
</reference>
<evidence type="ECO:0000313" key="3">
    <source>
        <dbReference type="Proteomes" id="UP000001072"/>
    </source>
</evidence>
<dbReference type="RefSeq" id="XP_007413330.1">
    <property type="nucleotide sequence ID" value="XM_007413268.1"/>
</dbReference>
<organism evidence="3">
    <name type="scientific">Melampsora larici-populina (strain 98AG31 / pathotype 3-4-7)</name>
    <name type="common">Poplar leaf rust fungus</name>
    <dbReference type="NCBI Taxonomy" id="747676"/>
    <lineage>
        <taxon>Eukaryota</taxon>
        <taxon>Fungi</taxon>
        <taxon>Dikarya</taxon>
        <taxon>Basidiomycota</taxon>
        <taxon>Pucciniomycotina</taxon>
        <taxon>Pucciniomycetes</taxon>
        <taxon>Pucciniales</taxon>
        <taxon>Melampsoraceae</taxon>
        <taxon>Melampsora</taxon>
    </lineage>
</organism>
<proteinExistence type="predicted"/>
<keyword evidence="3" id="KW-1185">Reference proteome</keyword>
<dbReference type="HOGENOM" id="CLU_2197528_0_0_1"/>